<dbReference type="Pfam" id="PF07715">
    <property type="entry name" value="Plug"/>
    <property type="match status" value="1"/>
</dbReference>
<dbReference type="RefSeq" id="WP_140869385.1">
    <property type="nucleotide sequence ID" value="NZ_RCZK01000004.1"/>
</dbReference>
<keyword evidence="6" id="KW-0732">Signal</keyword>
<feature type="region of interest" description="Disordered" evidence="5">
    <location>
        <begin position="35"/>
        <end position="72"/>
    </location>
</feature>
<dbReference type="InterPro" id="IPR037066">
    <property type="entry name" value="Plug_dom_sf"/>
</dbReference>
<protein>
    <submittedName>
        <fullName evidence="9">TonB-dependent receptor</fullName>
    </submittedName>
</protein>
<dbReference type="InterPro" id="IPR000531">
    <property type="entry name" value="Beta-barrel_TonB"/>
</dbReference>
<feature type="signal peptide" evidence="6">
    <location>
        <begin position="1"/>
        <end position="27"/>
    </location>
</feature>
<dbReference type="Gene3D" id="2.40.170.20">
    <property type="entry name" value="TonB-dependent receptor, beta-barrel domain"/>
    <property type="match status" value="1"/>
</dbReference>
<keyword evidence="9" id="KW-0675">Receptor</keyword>
<organism evidence="9 10">
    <name type="scientific">Sphingomonas oligophenolica</name>
    <dbReference type="NCBI Taxonomy" id="301154"/>
    <lineage>
        <taxon>Bacteria</taxon>
        <taxon>Pseudomonadati</taxon>
        <taxon>Pseudomonadota</taxon>
        <taxon>Alphaproteobacteria</taxon>
        <taxon>Sphingomonadales</taxon>
        <taxon>Sphingomonadaceae</taxon>
        <taxon>Sphingomonas</taxon>
    </lineage>
</organism>
<dbReference type="Proteomes" id="UP000318413">
    <property type="component" value="Unassembled WGS sequence"/>
</dbReference>
<reference evidence="9 10" key="1">
    <citation type="journal article" date="2019" name="Environ. Microbiol.">
        <title>Species interactions and distinct microbial communities in high Arctic permafrost affected cryosols are associated with the CH4 and CO2 gas fluxes.</title>
        <authorList>
            <person name="Altshuler I."/>
            <person name="Hamel J."/>
            <person name="Turney S."/>
            <person name="Magnuson E."/>
            <person name="Levesque R."/>
            <person name="Greer C."/>
            <person name="Whyte L.G."/>
        </authorList>
    </citation>
    <scope>NUCLEOTIDE SEQUENCE [LARGE SCALE GENOMIC DNA]</scope>
    <source>
        <strain evidence="9 10">S5.1</strain>
    </source>
</reference>
<dbReference type="OrthoDB" id="7051241at2"/>
<gene>
    <name evidence="9" type="ORF">EAH84_06185</name>
</gene>
<evidence type="ECO:0000256" key="6">
    <source>
        <dbReference type="SAM" id="SignalP"/>
    </source>
</evidence>
<keyword evidence="10" id="KW-1185">Reference proteome</keyword>
<evidence type="ECO:0000259" key="7">
    <source>
        <dbReference type="Pfam" id="PF00593"/>
    </source>
</evidence>
<dbReference type="AlphaFoldDB" id="A0A502CMU5"/>
<keyword evidence="3" id="KW-0998">Cell outer membrane</keyword>
<sequence length="1091" mass="115556">MISRSAALLCGSTAAIVAAMMPTAVMAQTQAETQSTTGAGDVGTQNSATTINGQKQPNAPRSPEAVNADGTTSSANDIVVTGSLIRRRIDTVPAVIVQDRAFLEERGFTNVADAVNTLPGIRGSVTPAGAQGSFGQGVNFVNIGNLGSNRTLTLVNGRRFVSSNPNTLFGQGSAGTQVDVNTIQSILLDHTEITSIKGATTYGSDAIGGTVNYILRDRFNGLELNGLSGITEEGDGFRYNAAFLAGHDYLDGRANITVAYTRDEQRGILANDRGYLRQNVGSAGNPCTFPGGGTAANPCPAGNFIGRIGRPGNGITPTNDGRINPAYGYNDSATDGNPGTIAYRDLSIYYLNRNGVLTDAFGLASGAGSSRVGSAIQSYQFDTQGNLIPFNTGIVLPSIYASGGDGFRFNDYSQLTSDVKRDTANVFLHYDVSDALQLFAEGTYFHSFGNELVQQPSFNSNLFGGSSGPLNFLTSNPFLTAQAKAQFAALGITRFQVSRANDDLADLTGYSSTDIGRGVIGARGDFKIHGRNFSYEAYANYGRTHIDDIGQDINRQNFINAVNVTTNASGQIVCTATPALQAAPGGVAIADPNCVPLNLFGAGQSSAAARAYIIQQTETVSVLQQKDFVAKMQGSPFSIFGNDYSFALGYEHREEDGKFTPSFFQQQGLGRSSAIAPTQGKYNVDEVFGEVLLPIISPTNHVPFIYSLSFDGSARYVDNTVNGGFLAWSAGGEWSPGHDLQIRGTYTKSFRGPAITELFLPQSPQFAFVNDLCSTANRNAGPAPATRAANCTAFLAAFPNATPLDASQASLPAISGGNTNLDNEVSRSFTVGFTYSPSYIRGLTISADYIDVRIANPIANLTVAQIVSGCFDNPSFNAADPANGNSFCSQIKRYTAADGGTAVNGGSRAGQVVNDPVNPGVRSGYVNGKRIFYAGAQGTISYNTKLAGIGLPGSFSTSTTLYYVNRRLIDITGVGAVRTDGIVGDPKFQFQSTNRYLGDGWGISGTANYVGKEIATRTALSPDLREFNRFNPYVTVDGSIWINAGDRFRLTLAVLNIGNKQYQNYLGYYNTGLGSIDSLGRRFSASVRLKY</sequence>
<evidence type="ECO:0000256" key="5">
    <source>
        <dbReference type="SAM" id="MobiDB-lite"/>
    </source>
</evidence>
<keyword evidence="2 4" id="KW-0472">Membrane</keyword>
<feature type="domain" description="TonB-dependent receptor-like beta-barrel" evidence="7">
    <location>
        <begin position="508"/>
        <end position="1057"/>
    </location>
</feature>
<comment type="similarity">
    <text evidence="4">Belongs to the TonB-dependent receptor family.</text>
</comment>
<proteinExistence type="inferred from homology"/>
<comment type="caution">
    <text evidence="9">The sequence shown here is derived from an EMBL/GenBank/DDBJ whole genome shotgun (WGS) entry which is preliminary data.</text>
</comment>
<dbReference type="EMBL" id="RCZK01000004">
    <property type="protein sequence ID" value="TPG13011.1"/>
    <property type="molecule type" value="Genomic_DNA"/>
</dbReference>
<dbReference type="Gene3D" id="2.170.130.10">
    <property type="entry name" value="TonB-dependent receptor, plug domain"/>
    <property type="match status" value="1"/>
</dbReference>
<evidence type="ECO:0000256" key="2">
    <source>
        <dbReference type="ARBA" id="ARBA00023136"/>
    </source>
</evidence>
<dbReference type="InterPro" id="IPR012910">
    <property type="entry name" value="Plug_dom"/>
</dbReference>
<dbReference type="PANTHER" id="PTHR47234">
    <property type="match status" value="1"/>
</dbReference>
<dbReference type="PANTHER" id="PTHR47234:SF2">
    <property type="entry name" value="TONB-DEPENDENT RECEPTOR"/>
    <property type="match status" value="1"/>
</dbReference>
<evidence type="ECO:0000259" key="8">
    <source>
        <dbReference type="Pfam" id="PF07715"/>
    </source>
</evidence>
<dbReference type="Pfam" id="PF00593">
    <property type="entry name" value="TonB_dep_Rec_b-barrel"/>
    <property type="match status" value="1"/>
</dbReference>
<feature type="compositionally biased region" description="Polar residues" evidence="5">
    <location>
        <begin position="35"/>
        <end position="59"/>
    </location>
</feature>
<evidence type="ECO:0000256" key="4">
    <source>
        <dbReference type="RuleBase" id="RU003357"/>
    </source>
</evidence>
<dbReference type="InterPro" id="IPR036942">
    <property type="entry name" value="Beta-barrel_TonB_sf"/>
</dbReference>
<evidence type="ECO:0000313" key="9">
    <source>
        <dbReference type="EMBL" id="TPG13011.1"/>
    </source>
</evidence>
<accession>A0A502CMU5</accession>
<keyword evidence="4" id="KW-0798">TonB box</keyword>
<dbReference type="GO" id="GO:0009279">
    <property type="term" value="C:cell outer membrane"/>
    <property type="evidence" value="ECO:0007669"/>
    <property type="project" value="UniProtKB-SubCell"/>
</dbReference>
<name>A0A502CMU5_9SPHN</name>
<dbReference type="SUPFAM" id="SSF56935">
    <property type="entry name" value="Porins"/>
    <property type="match status" value="1"/>
</dbReference>
<evidence type="ECO:0000313" key="10">
    <source>
        <dbReference type="Proteomes" id="UP000318413"/>
    </source>
</evidence>
<evidence type="ECO:0000256" key="1">
    <source>
        <dbReference type="ARBA" id="ARBA00004442"/>
    </source>
</evidence>
<feature type="chain" id="PRO_5021294080" evidence="6">
    <location>
        <begin position="28"/>
        <end position="1091"/>
    </location>
</feature>
<comment type="subcellular location">
    <subcellularLocation>
        <location evidence="1 4">Cell outer membrane</location>
    </subcellularLocation>
</comment>
<feature type="domain" description="TonB-dependent receptor plug" evidence="8">
    <location>
        <begin position="90"/>
        <end position="210"/>
    </location>
</feature>
<evidence type="ECO:0000256" key="3">
    <source>
        <dbReference type="ARBA" id="ARBA00023237"/>
    </source>
</evidence>